<keyword evidence="2" id="KW-1185">Reference proteome</keyword>
<comment type="caution">
    <text evidence="1">The sequence shown here is derived from an EMBL/GenBank/DDBJ whole genome shotgun (WGS) entry which is preliminary data.</text>
</comment>
<evidence type="ECO:0000313" key="2">
    <source>
        <dbReference type="Proteomes" id="UP001519654"/>
    </source>
</evidence>
<proteinExistence type="predicted"/>
<sequence>MTRLTVENVHRLSSRPWLFVTGELEGDPLQVGDELTFSEDDPAVVVVRAIEFHGAPTKTTIAVDGPGATSIAQGVVLTGAGVRG</sequence>
<accession>A0ABS5Z356</accession>
<evidence type="ECO:0000313" key="1">
    <source>
        <dbReference type="EMBL" id="MBU2669946.1"/>
    </source>
</evidence>
<reference evidence="1 2" key="1">
    <citation type="submission" date="2021-06" db="EMBL/GenBank/DDBJ databases">
        <title>Actinoplanes lichenicola sp. nov., and Actinoplanes ovalisporus sp. nov., isolated from lichen in Thailand.</title>
        <authorList>
            <person name="Saeng-In P."/>
            <person name="Kanchanasin P."/>
            <person name="Yuki M."/>
            <person name="Kudo T."/>
            <person name="Ohkuma M."/>
            <person name="Phongsopitanun W."/>
            <person name="Tanasupawat S."/>
        </authorList>
    </citation>
    <scope>NUCLEOTIDE SEQUENCE [LARGE SCALE GENOMIC DNA]</scope>
    <source>
        <strain evidence="1 2">NBRC 110975</strain>
    </source>
</reference>
<dbReference type="RefSeq" id="WP_215795164.1">
    <property type="nucleotide sequence ID" value="NZ_JAHKKG010000016.1"/>
</dbReference>
<organism evidence="1 2">
    <name type="scientific">Paractinoplanes bogorensis</name>
    <dbReference type="NCBI Taxonomy" id="1610840"/>
    <lineage>
        <taxon>Bacteria</taxon>
        <taxon>Bacillati</taxon>
        <taxon>Actinomycetota</taxon>
        <taxon>Actinomycetes</taxon>
        <taxon>Micromonosporales</taxon>
        <taxon>Micromonosporaceae</taxon>
        <taxon>Paractinoplanes</taxon>
    </lineage>
</organism>
<protein>
    <submittedName>
        <fullName evidence="1">Uncharacterized protein</fullName>
    </submittedName>
</protein>
<gene>
    <name evidence="1" type="ORF">KOI35_41205</name>
</gene>
<name>A0ABS5Z356_9ACTN</name>
<dbReference type="EMBL" id="JAHKKG010000016">
    <property type="protein sequence ID" value="MBU2669946.1"/>
    <property type="molecule type" value="Genomic_DNA"/>
</dbReference>
<dbReference type="Proteomes" id="UP001519654">
    <property type="component" value="Unassembled WGS sequence"/>
</dbReference>